<dbReference type="SMART" id="SM00382">
    <property type="entry name" value="AAA"/>
    <property type="match status" value="1"/>
</dbReference>
<dbReference type="SUPFAM" id="SSF46894">
    <property type="entry name" value="C-terminal effector domain of the bipartite response regulators"/>
    <property type="match status" value="1"/>
</dbReference>
<dbReference type="InterPro" id="IPR058852">
    <property type="entry name" value="HTH_77"/>
</dbReference>
<organism evidence="6 7">
    <name type="scientific">Nocardia goodfellowii</name>
    <dbReference type="NCBI Taxonomy" id="882446"/>
    <lineage>
        <taxon>Bacteria</taxon>
        <taxon>Bacillati</taxon>
        <taxon>Actinomycetota</taxon>
        <taxon>Actinomycetes</taxon>
        <taxon>Mycobacteriales</taxon>
        <taxon>Nocardiaceae</taxon>
        <taxon>Nocardia</taxon>
    </lineage>
</organism>
<protein>
    <submittedName>
        <fullName evidence="6">ATPase/DNA-binding SARP family transcriptional activator</fullName>
    </submittedName>
</protein>
<dbReference type="Gene3D" id="1.10.10.10">
    <property type="entry name" value="Winged helix-like DNA-binding domain superfamily/Winged helix DNA-binding domain"/>
    <property type="match status" value="1"/>
</dbReference>
<keyword evidence="7" id="KW-1185">Reference proteome</keyword>
<sequence length="1157" mass="123493">MTKPAGESVVVALLGEIALRRDGTLTAVPGARSRLLLAALALRPGRARSAAALIDDVWGEQPPRAPMNALHTQVSRLRAALPEGALEIGPAGYRLILRPDQVDLTLAAELLRDARRRQDSGDAAGCVQAVAQARRLWRGEPSADLPPGQVADELSTAAAARLRELDALELSARRSGGDLDGALRIARRLAAEQPLDEPAQLTLMRLLASTGRGNEALESFAAFRTRLGDHLGADPGRELIELNTAILRGEPLNLTGSGDPVGAENRTAADTGASSANGPAGRPAHPDDRTVQAEPQTGTATGTLMATGLRAAPNALLGRDDDLSALGRLLPESRVVTVLGPGGTGKTRFANEVGVRAAQHLPVVLVELASVRADGTEAGTRAELEGAIAAALGLSELPLDATGLRKQYVADAHQRLREAAAARQLSSGELDELAALRGHFVPEARQRLREALAARPMLLILDNCEHLIETVAVIVADLIGACPRLTVLTTSRSPLMITAETVYPLPPLAIDAAGSPATDLFMARARAVRPSVRLDPEVVAQLCRTLDGLPLAIELAAARVRTMSVEEISARLTDRFALLRSGDRSSPERHRTLHAVIDWSWNLLEAEQQLALRRLCRFPAGFTLSAAAGVAGDIDDVATAVDGLVNQSLLTVLEDERLGTRYRMLETVREYGEEQLARAGESDQVMARMVLWARHFAITAVGTRDDTDQVWLALAVAAEVDNLLAVLRYSLERRDAVTVYTVFPVLGSLWVIRGSHVEVTGWAPRLLALDPAGAPDEPSPELQIACYLLMFLHLAYLGDDLRGLARLRIRVRRLLLRDDLSAHVRFLGRVMVARADGKGGGRLLAAGVRSPDRATRASALMLRANIRENMGDVRGSTVDAIRALRVIPPTEVWTVAMVCRHLGGVCGQIARYDEAVTYYERCLALLRQLGTSEESIETRAHLAAALVGTGQLDRARHQIDLALGPDTAAIDGMTSTPNHLAGTVAGAAAELALAEGDIAGGLRRHWRVLELYGWPDPSLGPGPGSIMVGAMALDAHVLYGAVADTGRLPDQLADNALAILSQLHDLPQLGCAACAIGSYLVVGGKAPARGLELLALASRVRARQDYPTMRIDRHLDAARAQVGADRVGAALNRATHLSRKHAAARIMELLRKIQDGR</sequence>
<reference evidence="6 7" key="1">
    <citation type="submission" date="2021-03" db="EMBL/GenBank/DDBJ databases">
        <title>Sequencing the genomes of 1000 actinobacteria strains.</title>
        <authorList>
            <person name="Klenk H.-P."/>
        </authorList>
    </citation>
    <scope>NUCLEOTIDE SEQUENCE [LARGE SCALE GENOMIC DNA]</scope>
    <source>
        <strain evidence="6 7">DSM 45516</strain>
    </source>
</reference>
<dbReference type="InterPro" id="IPR003593">
    <property type="entry name" value="AAA+_ATPase"/>
</dbReference>
<feature type="DNA-binding region" description="OmpR/PhoB-type" evidence="3">
    <location>
        <begin position="1"/>
        <end position="97"/>
    </location>
</feature>
<dbReference type="InterPro" id="IPR016032">
    <property type="entry name" value="Sig_transdc_resp-reg_C-effctor"/>
</dbReference>
<dbReference type="SMART" id="SM00862">
    <property type="entry name" value="Trans_reg_C"/>
    <property type="match status" value="1"/>
</dbReference>
<dbReference type="SMART" id="SM01043">
    <property type="entry name" value="BTAD"/>
    <property type="match status" value="1"/>
</dbReference>
<dbReference type="EMBL" id="JAGGMR010000001">
    <property type="protein sequence ID" value="MBP2188816.1"/>
    <property type="molecule type" value="Genomic_DNA"/>
</dbReference>
<dbReference type="PANTHER" id="PTHR47691">
    <property type="entry name" value="REGULATOR-RELATED"/>
    <property type="match status" value="1"/>
</dbReference>
<dbReference type="InterPro" id="IPR005158">
    <property type="entry name" value="BTAD"/>
</dbReference>
<comment type="caution">
    <text evidence="6">The sequence shown here is derived from an EMBL/GenBank/DDBJ whole genome shotgun (WGS) entry which is preliminary data.</text>
</comment>
<evidence type="ECO:0000313" key="7">
    <source>
        <dbReference type="Proteomes" id="UP001519325"/>
    </source>
</evidence>
<evidence type="ECO:0000256" key="2">
    <source>
        <dbReference type="ARBA" id="ARBA00023125"/>
    </source>
</evidence>
<keyword evidence="2 3" id="KW-0238">DNA-binding</keyword>
<dbReference type="Gene3D" id="1.25.40.10">
    <property type="entry name" value="Tetratricopeptide repeat domain"/>
    <property type="match status" value="2"/>
</dbReference>
<dbReference type="Proteomes" id="UP001519325">
    <property type="component" value="Unassembled WGS sequence"/>
</dbReference>
<name>A0ABS4QDP4_9NOCA</name>
<feature type="domain" description="OmpR/PhoB-type" evidence="5">
    <location>
        <begin position="1"/>
        <end position="97"/>
    </location>
</feature>
<dbReference type="SUPFAM" id="SSF48452">
    <property type="entry name" value="TPR-like"/>
    <property type="match status" value="2"/>
</dbReference>
<dbReference type="Gene3D" id="3.40.50.300">
    <property type="entry name" value="P-loop containing nucleotide triphosphate hydrolases"/>
    <property type="match status" value="1"/>
</dbReference>
<dbReference type="Pfam" id="PF25872">
    <property type="entry name" value="HTH_77"/>
    <property type="match status" value="1"/>
</dbReference>
<dbReference type="RefSeq" id="WP_307869548.1">
    <property type="nucleotide sequence ID" value="NZ_JAGGMR010000001.1"/>
</dbReference>
<dbReference type="SUPFAM" id="SSF52540">
    <property type="entry name" value="P-loop containing nucleoside triphosphate hydrolases"/>
    <property type="match status" value="1"/>
</dbReference>
<evidence type="ECO:0000313" key="6">
    <source>
        <dbReference type="EMBL" id="MBP2188816.1"/>
    </source>
</evidence>
<evidence type="ECO:0000256" key="3">
    <source>
        <dbReference type="PROSITE-ProRule" id="PRU01091"/>
    </source>
</evidence>
<gene>
    <name evidence="6" type="ORF">BJ987_001717</name>
</gene>
<dbReference type="InterPro" id="IPR001867">
    <property type="entry name" value="OmpR/PhoB-type_DNA-bd"/>
</dbReference>
<dbReference type="PANTHER" id="PTHR47691:SF3">
    <property type="entry name" value="HTH-TYPE TRANSCRIPTIONAL REGULATOR RV0890C-RELATED"/>
    <property type="match status" value="1"/>
</dbReference>
<dbReference type="InterPro" id="IPR027417">
    <property type="entry name" value="P-loop_NTPase"/>
</dbReference>
<comment type="similarity">
    <text evidence="1">Belongs to the AfsR/DnrI/RedD regulatory family.</text>
</comment>
<dbReference type="Pfam" id="PF00486">
    <property type="entry name" value="Trans_reg_C"/>
    <property type="match status" value="1"/>
</dbReference>
<evidence type="ECO:0000256" key="4">
    <source>
        <dbReference type="SAM" id="MobiDB-lite"/>
    </source>
</evidence>
<accession>A0ABS4QDP4</accession>
<dbReference type="InterPro" id="IPR036388">
    <property type="entry name" value="WH-like_DNA-bd_sf"/>
</dbReference>
<dbReference type="InterPro" id="IPR011990">
    <property type="entry name" value="TPR-like_helical_dom_sf"/>
</dbReference>
<dbReference type="Pfam" id="PF03704">
    <property type="entry name" value="BTAD"/>
    <property type="match status" value="1"/>
</dbReference>
<dbReference type="PROSITE" id="PS51755">
    <property type="entry name" value="OMPR_PHOB"/>
    <property type="match status" value="1"/>
</dbReference>
<proteinExistence type="inferred from homology"/>
<evidence type="ECO:0000256" key="1">
    <source>
        <dbReference type="ARBA" id="ARBA00005820"/>
    </source>
</evidence>
<feature type="region of interest" description="Disordered" evidence="4">
    <location>
        <begin position="251"/>
        <end position="302"/>
    </location>
</feature>
<evidence type="ECO:0000259" key="5">
    <source>
        <dbReference type="PROSITE" id="PS51755"/>
    </source>
</evidence>